<dbReference type="InterPro" id="IPR002559">
    <property type="entry name" value="Transposase_11"/>
</dbReference>
<proteinExistence type="predicted"/>
<dbReference type="Gene3D" id="3.90.350.10">
    <property type="entry name" value="Transposase Inhibitor Protein From Tn5, Chain A, domain 1"/>
    <property type="match status" value="1"/>
</dbReference>
<dbReference type="GO" id="GO:0004803">
    <property type="term" value="F:transposase activity"/>
    <property type="evidence" value="ECO:0007669"/>
    <property type="project" value="InterPro"/>
</dbReference>
<dbReference type="InterPro" id="IPR047658">
    <property type="entry name" value="IS4-like_transpos"/>
</dbReference>
<evidence type="ECO:0000313" key="3">
    <source>
        <dbReference type="EMBL" id="ACK74084.1"/>
    </source>
</evidence>
<dbReference type="RefSeq" id="WP_012599474.1">
    <property type="nucleotide sequence ID" value="NC_011737.1"/>
</dbReference>
<accession>B7KME5</accession>
<geneLocation type="plasmid" evidence="2 4">
    <name>pP742402</name>
</geneLocation>
<dbReference type="InterPro" id="IPR012337">
    <property type="entry name" value="RNaseH-like_sf"/>
</dbReference>
<evidence type="ECO:0000259" key="1">
    <source>
        <dbReference type="Pfam" id="PF01609"/>
    </source>
</evidence>
<dbReference type="EMBL" id="CP001293">
    <property type="protein sequence ID" value="ACK73967.1"/>
    <property type="molecule type" value="Genomic_DNA"/>
</dbReference>
<dbReference type="KEGG" id="cyc:PCC7424_5389"/>
<dbReference type="PANTHER" id="PTHR37319">
    <property type="entry name" value="TRANSPOSASE"/>
    <property type="match status" value="1"/>
</dbReference>
<gene>
    <name evidence="2" type="ordered locus">PCC7424_5389</name>
    <name evidence="3" type="ordered locus">PCC7424_5516</name>
</gene>
<feature type="domain" description="Transposase IS4-like" evidence="1">
    <location>
        <begin position="139"/>
        <end position="305"/>
    </location>
</feature>
<dbReference type="NCBIfam" id="NF033591">
    <property type="entry name" value="transpos_IS4_2"/>
    <property type="match status" value="1"/>
</dbReference>
<dbReference type="KEGG" id="cyc:PCC7424_5516"/>
<dbReference type="InterPro" id="IPR047768">
    <property type="entry name" value="Tn5p-like"/>
</dbReference>
<reference evidence="4" key="2">
    <citation type="journal article" date="2011" name="MBio">
        <title>Novel metabolic attributes of the genus Cyanothece, comprising a group of unicellular nitrogen-fixing Cyanobacteria.</title>
        <authorList>
            <person name="Bandyopadhyay A."/>
            <person name="Elvitigala T."/>
            <person name="Welsh E."/>
            <person name="Stockel J."/>
            <person name="Liberton M."/>
            <person name="Min H."/>
            <person name="Sherman L.A."/>
            <person name="Pakrasi H.B."/>
        </authorList>
    </citation>
    <scope>NUCLEOTIDE SEQUENCE [LARGE SCALE GENOMIC DNA]</scope>
    <source>
        <strain evidence="4">PCC 7424</strain>
        <plasmid evidence="4">pP742402</plasmid>
    </source>
</reference>
<keyword evidence="2" id="KW-0614">Plasmid</keyword>
<keyword evidence="4" id="KW-1185">Reference proteome</keyword>
<dbReference type="HOGENOM" id="CLU_060706_0_1_3"/>
<dbReference type="AlphaFoldDB" id="B7KME5"/>
<protein>
    <submittedName>
        <fullName evidence="2">Transposase IS4 family protein</fullName>
    </submittedName>
</protein>
<dbReference type="GO" id="GO:0003677">
    <property type="term" value="F:DNA binding"/>
    <property type="evidence" value="ECO:0007669"/>
    <property type="project" value="InterPro"/>
</dbReference>
<dbReference type="GO" id="GO:0006313">
    <property type="term" value="P:DNA transposition"/>
    <property type="evidence" value="ECO:0007669"/>
    <property type="project" value="InterPro"/>
</dbReference>
<dbReference type="EMBL" id="CP001293">
    <property type="protein sequence ID" value="ACK74084.1"/>
    <property type="molecule type" value="Genomic_DNA"/>
</dbReference>
<sequence length="387" mass="46052">MNLRSYYQDYLKNSLTKSELLTLQLLIWLLQVHKQVKIERLGACLPIPILYESRRRKIQRFLKSKKLSLSLFWFPLIKLIIEQEFKGQERLVLVLDRTQWKSNNIIMISVIWRKRALPIYWLILNKKGRSSLSEQQAIIRPILKLLSDWEIVILGDREFHGIELAYWLKQQDKKRKNPIYFAFREKGDVNFKKGKKGYQTMKELCKDPGFKAFYSDVEVTKKKGFGKFNLGFYWKRNYKNYKEKQPWFILTNLPSLNETIKYYRKRSGIEAMFKDCKTGGYNLEGSQANQVRLTNLILLIAIAYTNSALKGKSIKNQGHQKYITRLREARRKNKRHSDFWVGLYGDSWIFAVEFCFHFIQELMALNKNKLTFYQKGMKVYSKISAIS</sequence>
<evidence type="ECO:0000313" key="4">
    <source>
        <dbReference type="Proteomes" id="UP000002384"/>
    </source>
</evidence>
<dbReference type="Pfam" id="PF01609">
    <property type="entry name" value="DDE_Tnp_1"/>
    <property type="match status" value="1"/>
</dbReference>
<dbReference type="SUPFAM" id="SSF53098">
    <property type="entry name" value="Ribonuclease H-like"/>
    <property type="match status" value="1"/>
</dbReference>
<name>B7KME5_GLOC7</name>
<organism evidence="2 4">
    <name type="scientific">Gloeothece citriformis (strain PCC 7424)</name>
    <name type="common">Cyanothece sp. (strain PCC 7424)</name>
    <dbReference type="NCBI Taxonomy" id="65393"/>
    <lineage>
        <taxon>Bacteria</taxon>
        <taxon>Bacillati</taxon>
        <taxon>Cyanobacteriota</taxon>
        <taxon>Cyanophyceae</taxon>
        <taxon>Oscillatoriophycideae</taxon>
        <taxon>Chroococcales</taxon>
        <taxon>Aphanothecaceae</taxon>
        <taxon>Gloeothece</taxon>
        <taxon>Gloeothece citriformis</taxon>
    </lineage>
</organism>
<dbReference type="Proteomes" id="UP000002384">
    <property type="component" value="Plasmid pP742402"/>
</dbReference>
<dbReference type="OrthoDB" id="468082at2"/>
<evidence type="ECO:0000313" key="2">
    <source>
        <dbReference type="EMBL" id="ACK73967.1"/>
    </source>
</evidence>
<dbReference type="PANTHER" id="PTHR37319:SF1">
    <property type="entry name" value="TRANSPOSASE TN5 DIMERISATION DOMAIN-CONTAINING PROTEIN"/>
    <property type="match status" value="1"/>
</dbReference>
<reference evidence="2" key="1">
    <citation type="submission" date="2008-12" db="EMBL/GenBank/DDBJ databases">
        <title>Complete sequence of plasmid2 of Cyanothece sp. PCC 7424.</title>
        <authorList>
            <consortium name="US DOE Joint Genome Institute"/>
            <person name="Lucas S."/>
            <person name="Copeland A."/>
            <person name="Lapidus A."/>
            <person name="Glavina del Rio T."/>
            <person name="Dalin E."/>
            <person name="Tice H."/>
            <person name="Bruce D."/>
            <person name="Goodwin L."/>
            <person name="Pitluck S."/>
            <person name="Chertkov O."/>
            <person name="Brettin T."/>
            <person name="Detter J.C."/>
            <person name="Han C."/>
            <person name="Larimer F."/>
            <person name="Land M."/>
            <person name="Hauser L."/>
            <person name="Kyrpides N."/>
            <person name="Mikhailova N."/>
            <person name="Liberton M."/>
            <person name="Stoeckel J."/>
            <person name="Banerjee A."/>
            <person name="Singh A."/>
            <person name="Page L."/>
            <person name="Sato H."/>
            <person name="Zhao L."/>
            <person name="Sherman L."/>
            <person name="Pakrasi H."/>
            <person name="Richardson P."/>
        </authorList>
    </citation>
    <scope>NUCLEOTIDE SEQUENCE</scope>
    <source>
        <strain evidence="2">PCC 7424</strain>
        <plasmid evidence="2">pP742402</plasmid>
    </source>
</reference>